<dbReference type="PANTHER" id="PTHR43301:SF3">
    <property type="entry name" value="ARABINAN ENDO-1,5-ALPHA-L-ARABINOSIDASE A-RELATED"/>
    <property type="match status" value="1"/>
</dbReference>
<proteinExistence type="inferred from homology"/>
<organism evidence="8 9">
    <name type="scientific">Hymenobacter volaticus</name>
    <dbReference type="NCBI Taxonomy" id="2932254"/>
    <lineage>
        <taxon>Bacteria</taxon>
        <taxon>Pseudomonadati</taxon>
        <taxon>Bacteroidota</taxon>
        <taxon>Cytophagia</taxon>
        <taxon>Cytophagales</taxon>
        <taxon>Hymenobacteraceae</taxon>
        <taxon>Hymenobacter</taxon>
    </lineage>
</organism>
<evidence type="ECO:0000259" key="7">
    <source>
        <dbReference type="Pfam" id="PF18962"/>
    </source>
</evidence>
<reference evidence="8" key="1">
    <citation type="submission" date="2022-04" db="EMBL/GenBank/DDBJ databases">
        <title>Hymenobacter sp. isolated from the air.</title>
        <authorList>
            <person name="Won M."/>
            <person name="Lee C.-M."/>
            <person name="Woen H.-Y."/>
            <person name="Kwon S.-W."/>
        </authorList>
    </citation>
    <scope>NUCLEOTIDE SEQUENCE</scope>
    <source>
        <strain evidence="8">5420S-77</strain>
    </source>
</reference>
<dbReference type="SUPFAM" id="SSF75005">
    <property type="entry name" value="Arabinanase/levansucrase/invertase"/>
    <property type="match status" value="1"/>
</dbReference>
<dbReference type="CDD" id="cd08998">
    <property type="entry name" value="GH43_Arb43a-like"/>
    <property type="match status" value="1"/>
</dbReference>
<feature type="domain" description="Secretion system C-terminal sorting" evidence="7">
    <location>
        <begin position="470"/>
        <end position="544"/>
    </location>
</feature>
<name>A0ABY4G9I3_9BACT</name>
<dbReference type="NCBIfam" id="TIGR04183">
    <property type="entry name" value="Por_Secre_tail"/>
    <property type="match status" value="1"/>
</dbReference>
<protein>
    <submittedName>
        <fullName evidence="8">Family 43 glycosylhydrolase</fullName>
    </submittedName>
</protein>
<evidence type="ECO:0000256" key="1">
    <source>
        <dbReference type="ARBA" id="ARBA00004834"/>
    </source>
</evidence>
<gene>
    <name evidence="8" type="ORF">MUN86_06715</name>
</gene>
<dbReference type="InterPro" id="IPR026444">
    <property type="entry name" value="Secre_tail"/>
</dbReference>
<dbReference type="CDD" id="cd00161">
    <property type="entry name" value="beta-trefoil_Ricin-like"/>
    <property type="match status" value="1"/>
</dbReference>
<keyword evidence="3 5" id="KW-0378">Hydrolase</keyword>
<dbReference type="PROSITE" id="PS50231">
    <property type="entry name" value="RICIN_B_LECTIN"/>
    <property type="match status" value="1"/>
</dbReference>
<dbReference type="InterPro" id="IPR050727">
    <property type="entry name" value="GH43_arabinanases"/>
</dbReference>
<evidence type="ECO:0000313" key="8">
    <source>
        <dbReference type="EMBL" id="UOQ67558.1"/>
    </source>
</evidence>
<evidence type="ECO:0000256" key="3">
    <source>
        <dbReference type="ARBA" id="ARBA00022801"/>
    </source>
</evidence>
<evidence type="ECO:0000256" key="4">
    <source>
        <dbReference type="ARBA" id="ARBA00023295"/>
    </source>
</evidence>
<dbReference type="Pfam" id="PF14200">
    <property type="entry name" value="RicinB_lectin_2"/>
    <property type="match status" value="1"/>
</dbReference>
<accession>A0ABY4G9I3</accession>
<feature type="domain" description="Ricin B lectin" evidence="6">
    <location>
        <begin position="351"/>
        <end position="437"/>
    </location>
</feature>
<keyword evidence="4 5" id="KW-0326">Glycosidase</keyword>
<evidence type="ECO:0000259" key="6">
    <source>
        <dbReference type="Pfam" id="PF14200"/>
    </source>
</evidence>
<evidence type="ECO:0000256" key="2">
    <source>
        <dbReference type="ARBA" id="ARBA00009865"/>
    </source>
</evidence>
<evidence type="ECO:0000313" key="9">
    <source>
        <dbReference type="Proteomes" id="UP000830401"/>
    </source>
</evidence>
<dbReference type="InterPro" id="IPR035992">
    <property type="entry name" value="Ricin_B-like_lectins"/>
</dbReference>
<dbReference type="InterPro" id="IPR000772">
    <property type="entry name" value="Ricin_B_lectin"/>
</dbReference>
<dbReference type="Gene3D" id="2.115.10.20">
    <property type="entry name" value="Glycosyl hydrolase domain, family 43"/>
    <property type="match status" value="1"/>
</dbReference>
<dbReference type="RefSeq" id="WP_245123282.1">
    <property type="nucleotide sequence ID" value="NZ_CP095061.1"/>
</dbReference>
<dbReference type="Pfam" id="PF04616">
    <property type="entry name" value="Glyco_hydro_43"/>
    <property type="match status" value="1"/>
</dbReference>
<keyword evidence="9" id="KW-1185">Reference proteome</keyword>
<dbReference type="Pfam" id="PF18962">
    <property type="entry name" value="Por_Secre_tail"/>
    <property type="match status" value="1"/>
</dbReference>
<dbReference type="EMBL" id="CP095061">
    <property type="protein sequence ID" value="UOQ67558.1"/>
    <property type="molecule type" value="Genomic_DNA"/>
</dbReference>
<evidence type="ECO:0000256" key="5">
    <source>
        <dbReference type="RuleBase" id="RU361187"/>
    </source>
</evidence>
<dbReference type="Proteomes" id="UP000830401">
    <property type="component" value="Chromosome"/>
</dbReference>
<dbReference type="InterPro" id="IPR023296">
    <property type="entry name" value="Glyco_hydro_beta-prop_sf"/>
</dbReference>
<dbReference type="InterPro" id="IPR006710">
    <property type="entry name" value="Glyco_hydro_43"/>
</dbReference>
<sequence>MLLLVVWPSREVIGQQGDQRAHDPATIIKEGNKYWVFTTGQGIPSKYSTDLITWAFSSQPVFTPSTRPSWITTRVPGFQNDYWAPECIFLNGKYYLYYSCSSFGSKVSAIGLATNVTLDPASPNYNWVDEGEVISSNSNSAANAIDPAVFRDASNNLWFVYGSFFGGIRILQLNSTTGKPLNGSNTQQFVVANNGVEAAYVKQHGSYYYLFINRGSCCQGAASTYYMQVGRSASPTGPFLDKNGVDLNNNGGTVVLNRSGRYVGPGHAGIFEENGVSMFSHHYYDANDNGTPKLGIAKLTWDATDWPVVSRDWLAPGRYEITGQNSGQVWQAGCIGGTGQAVSQGNRTSQPCQQWDFAAVGDGEYRIVNVQTGQTVGVANCSAANNAGLQVGASAGATCQLFRLDRASDGTLVFASVNGNRVVEVPFASTVPGTQLGLFDYNGCSCQRWITTAAGPLATASGRKLFDVSIYPVPTEHGNFTVDVSSDRASEKATIVVFNLQGQEVYRRTFGSQSAKLVVEAKLKPGVYQVRVQQGSGYSTHKVSVL</sequence>
<dbReference type="SUPFAM" id="SSF50370">
    <property type="entry name" value="Ricin B-like lectins"/>
    <property type="match status" value="1"/>
</dbReference>
<dbReference type="Gene3D" id="2.80.10.50">
    <property type="match status" value="1"/>
</dbReference>
<dbReference type="PANTHER" id="PTHR43301">
    <property type="entry name" value="ARABINAN ENDO-1,5-ALPHA-L-ARABINOSIDASE"/>
    <property type="match status" value="1"/>
</dbReference>
<comment type="similarity">
    <text evidence="2 5">Belongs to the glycosyl hydrolase 43 family.</text>
</comment>
<comment type="pathway">
    <text evidence="1">Glycan metabolism; L-arabinan degradation.</text>
</comment>